<gene>
    <name evidence="7" type="ORF">Cflav_PD2947</name>
</gene>
<dbReference type="GO" id="GO:0006310">
    <property type="term" value="P:DNA recombination"/>
    <property type="evidence" value="ECO:0007669"/>
    <property type="project" value="UniProtKB-KW"/>
</dbReference>
<evidence type="ECO:0000256" key="3">
    <source>
        <dbReference type="ARBA" id="ARBA00023054"/>
    </source>
</evidence>
<evidence type="ECO:0000256" key="2">
    <source>
        <dbReference type="ARBA" id="ARBA00009840"/>
    </source>
</evidence>
<evidence type="ECO:0000256" key="4">
    <source>
        <dbReference type="ARBA" id="ARBA00023172"/>
    </source>
</evidence>
<dbReference type="InterPro" id="IPR003798">
    <property type="entry name" value="DNA_recombination_RmuC"/>
</dbReference>
<comment type="function">
    <text evidence="1">Involved in DNA recombination.</text>
</comment>
<evidence type="ECO:0000256" key="1">
    <source>
        <dbReference type="ARBA" id="ARBA00003416"/>
    </source>
</evidence>
<keyword evidence="4" id="KW-0233">DNA recombination</keyword>
<dbReference type="EMBL" id="ABOX02000035">
    <property type="protein sequence ID" value="EEF58945.1"/>
    <property type="molecule type" value="Genomic_DNA"/>
</dbReference>
<keyword evidence="8" id="KW-1185">Reference proteome</keyword>
<evidence type="ECO:0000313" key="7">
    <source>
        <dbReference type="EMBL" id="EEF58945.1"/>
    </source>
</evidence>
<name>B9XMP6_PEDPL</name>
<evidence type="ECO:0000313" key="8">
    <source>
        <dbReference type="Proteomes" id="UP000003688"/>
    </source>
</evidence>
<organism evidence="7 8">
    <name type="scientific">Pedosphaera parvula (strain Ellin514)</name>
    <dbReference type="NCBI Taxonomy" id="320771"/>
    <lineage>
        <taxon>Bacteria</taxon>
        <taxon>Pseudomonadati</taxon>
        <taxon>Verrucomicrobiota</taxon>
        <taxon>Pedosphaerae</taxon>
        <taxon>Pedosphaerales</taxon>
        <taxon>Pedosphaeraceae</taxon>
        <taxon>Pedosphaera</taxon>
    </lineage>
</organism>
<keyword evidence="6" id="KW-0472">Membrane</keyword>
<accession>B9XMP6</accession>
<sequence length="472" mass="52456">MVQAVDCFLFERRQTKMSPVTLLIVGLLIGVALGCVIGWLAGSRRSAAAPQDARLENELRQQLSQRETELARQREQLTKLNAACAAAEAQKHSAEKLLAEQREVHEHALKEAKATQDKALGDLRETFKALSADALKQTHPEFLRLANETLAKFQETAKGDLSQRQESIKTLVKPLEEQLKIYQQRLAQSETSQSSALGEVKKHLETLALQSQSLSSETLQLRRVLSSNQARGRWGEETLRRVIEAAGMSAHCDFSEQIQSGDSKPDLIVRLPGDRIIIVDAKVPEIDFLTAIDNADTIKRTEALAAHAKKLKETIKALGDRDYPREFPNALDYVVLFLPAESLFSAALEGDHDLIVWAATKRIMIATPASLIALLRSVSVSWQQHAQSENARSIAEAAQELYARIAKFTEHFDNIRKGLERANSAFNDAVGSYDRMVRPSGEKLSKLSGGTNGKELVEVEFLENRLRLPPNQ</sequence>
<reference evidence="7 8" key="1">
    <citation type="journal article" date="2011" name="J. Bacteriol.">
        <title>Genome sequence of 'Pedosphaera parvula' Ellin514, an aerobic Verrucomicrobial isolate from pasture soil.</title>
        <authorList>
            <person name="Kant R."/>
            <person name="van Passel M.W."/>
            <person name="Sangwan P."/>
            <person name="Palva A."/>
            <person name="Lucas S."/>
            <person name="Copeland A."/>
            <person name="Lapidus A."/>
            <person name="Glavina Del Rio T."/>
            <person name="Dalin E."/>
            <person name="Tice H."/>
            <person name="Bruce D."/>
            <person name="Goodwin L."/>
            <person name="Pitluck S."/>
            <person name="Chertkov O."/>
            <person name="Larimer F.W."/>
            <person name="Land M.L."/>
            <person name="Hauser L."/>
            <person name="Brettin T.S."/>
            <person name="Detter J.C."/>
            <person name="Han S."/>
            <person name="de Vos W.M."/>
            <person name="Janssen P.H."/>
            <person name="Smidt H."/>
        </authorList>
    </citation>
    <scope>NUCLEOTIDE SEQUENCE [LARGE SCALE GENOMIC DNA]</scope>
    <source>
        <strain evidence="7 8">Ellin514</strain>
    </source>
</reference>
<keyword evidence="6" id="KW-0812">Transmembrane</keyword>
<dbReference type="STRING" id="320771.Cflav_PD2947"/>
<dbReference type="Proteomes" id="UP000003688">
    <property type="component" value="Unassembled WGS sequence"/>
</dbReference>
<evidence type="ECO:0000256" key="5">
    <source>
        <dbReference type="SAM" id="Coils"/>
    </source>
</evidence>
<evidence type="ECO:0000256" key="6">
    <source>
        <dbReference type="SAM" id="Phobius"/>
    </source>
</evidence>
<dbReference type="RefSeq" id="WP_007417085.1">
    <property type="nucleotide sequence ID" value="NZ_ABOX02000035.1"/>
</dbReference>
<keyword evidence="3 5" id="KW-0175">Coiled coil</keyword>
<comment type="caution">
    <text evidence="7">The sequence shown here is derived from an EMBL/GenBank/DDBJ whole genome shotgun (WGS) entry which is preliminary data.</text>
</comment>
<protein>
    <recommendedName>
        <fullName evidence="9">DNA recombination protein RmuC</fullName>
    </recommendedName>
</protein>
<dbReference type="Pfam" id="PF02646">
    <property type="entry name" value="RmuC"/>
    <property type="match status" value="1"/>
</dbReference>
<dbReference type="AlphaFoldDB" id="B9XMP6"/>
<keyword evidence="6" id="KW-1133">Transmembrane helix</keyword>
<feature type="transmembrane region" description="Helical" evidence="6">
    <location>
        <begin position="20"/>
        <end position="41"/>
    </location>
</feature>
<comment type="similarity">
    <text evidence="2">Belongs to the RmuC family.</text>
</comment>
<dbReference type="PANTHER" id="PTHR30563:SF0">
    <property type="entry name" value="DNA RECOMBINATION PROTEIN RMUC"/>
    <property type="match status" value="1"/>
</dbReference>
<evidence type="ECO:0008006" key="9">
    <source>
        <dbReference type="Google" id="ProtNLM"/>
    </source>
</evidence>
<feature type="coiled-coil region" evidence="5">
    <location>
        <begin position="56"/>
        <end position="104"/>
    </location>
</feature>
<dbReference type="PANTHER" id="PTHR30563">
    <property type="entry name" value="DNA RECOMBINATION PROTEIN RMUC"/>
    <property type="match status" value="1"/>
</dbReference>
<proteinExistence type="inferred from homology"/>